<dbReference type="InterPro" id="IPR011335">
    <property type="entry name" value="Restrct_endonuc-II-like"/>
</dbReference>
<proteinExistence type="predicted"/>
<dbReference type="AlphaFoldDB" id="A0AA45C5X2"/>
<evidence type="ECO:0000313" key="1">
    <source>
        <dbReference type="EMBL" id="PWJ90016.1"/>
    </source>
</evidence>
<accession>A0AA45C5X2</accession>
<comment type="caution">
    <text evidence="1">The sequence shown here is derived from an EMBL/GenBank/DDBJ whole genome shotgun (WGS) entry which is preliminary data.</text>
</comment>
<name>A0AA45C5X2_9BACT</name>
<dbReference type="EMBL" id="QGGI01000013">
    <property type="protein sequence ID" value="PWJ90016.1"/>
    <property type="molecule type" value="Genomic_DNA"/>
</dbReference>
<organism evidence="1 2">
    <name type="scientific">Oceanotoga teriensis</name>
    <dbReference type="NCBI Taxonomy" id="515440"/>
    <lineage>
        <taxon>Bacteria</taxon>
        <taxon>Thermotogati</taxon>
        <taxon>Thermotogota</taxon>
        <taxon>Thermotogae</taxon>
        <taxon>Petrotogales</taxon>
        <taxon>Petrotogaceae</taxon>
        <taxon>Oceanotoga</taxon>
    </lineage>
</organism>
<reference evidence="1 2" key="1">
    <citation type="submission" date="2018-05" db="EMBL/GenBank/DDBJ databases">
        <title>Genomic Encyclopedia of Type Strains, Phase IV (KMG-IV): sequencing the most valuable type-strain genomes for metagenomic binning, comparative biology and taxonomic classification.</title>
        <authorList>
            <person name="Goeker M."/>
        </authorList>
    </citation>
    <scope>NUCLEOTIDE SEQUENCE [LARGE SCALE GENOMIC DNA]</scope>
    <source>
        <strain evidence="1 2">DSM 24906</strain>
    </source>
</reference>
<evidence type="ECO:0000313" key="2">
    <source>
        <dbReference type="Proteomes" id="UP000245921"/>
    </source>
</evidence>
<dbReference type="Proteomes" id="UP000245921">
    <property type="component" value="Unassembled WGS sequence"/>
</dbReference>
<dbReference type="SUPFAM" id="SSF52980">
    <property type="entry name" value="Restriction endonuclease-like"/>
    <property type="match status" value="1"/>
</dbReference>
<gene>
    <name evidence="1" type="ORF">C7380_1134</name>
</gene>
<sequence length="451" mass="53565">MSDGIEAMVICSTLNQITNYLMIKKYKPKKIYNITYKNDDDNKFDNEKWDEYLKEQLKKDKDFENFENKDWNKVLKYKLEEDKKYFIDIKLSLKETLQIEKIKKRFETLKDKEEEIYWHITGGQRLIAMVIKNIIKDRKKDKILYVEGNTEKLISYDYEFNPTEESYNDNSLNFNQALSLVGFNLSEKNIKKEESKNKDIREFIEKEIISNKEEYKFYLNLYDFFIDKDMGKDFKINKEILNDIKTEKDNINFNEDYCTSFKNALIFSNRIKDKVKRKEFIKEIFEKIKEINKELDFECCDSRFGYIFEKIILYKIISLIQEEDNKISDIIASMKALSNDNTVKGIVDEIDIALLKNTGKIINLECKSGKMDGDNAKSNKYTTYRLSGVFGMPYLVTPLLEGEENVNEKENPEKEKFILKKSIEAFNSAKRAELKVINFNKLTKEIIKIIK</sequence>
<keyword evidence="2" id="KW-1185">Reference proteome</keyword>
<protein>
    <submittedName>
        <fullName evidence="1">Uncharacterized protein</fullName>
    </submittedName>
</protein>
<dbReference type="RefSeq" id="WP_109605218.1">
    <property type="nucleotide sequence ID" value="NZ_QGGI01000013.1"/>
</dbReference>